<dbReference type="PANTHER" id="PTHR47584">
    <property type="match status" value="1"/>
</dbReference>
<evidence type="ECO:0000259" key="2">
    <source>
        <dbReference type="Pfam" id="PF12776"/>
    </source>
</evidence>
<feature type="region of interest" description="Disordered" evidence="1">
    <location>
        <begin position="202"/>
        <end position="259"/>
    </location>
</feature>
<evidence type="ECO:0000313" key="4">
    <source>
        <dbReference type="Proteomes" id="UP001318860"/>
    </source>
</evidence>
<feature type="compositionally biased region" description="Pro residues" evidence="1">
    <location>
        <begin position="216"/>
        <end position="243"/>
    </location>
</feature>
<reference evidence="3 4" key="1">
    <citation type="journal article" date="2021" name="Comput. Struct. Biotechnol. J.">
        <title>De novo genome assembly of the potent medicinal plant Rehmannia glutinosa using nanopore technology.</title>
        <authorList>
            <person name="Ma L."/>
            <person name="Dong C."/>
            <person name="Song C."/>
            <person name="Wang X."/>
            <person name="Zheng X."/>
            <person name="Niu Y."/>
            <person name="Chen S."/>
            <person name="Feng W."/>
        </authorList>
    </citation>
    <scope>NUCLEOTIDE SEQUENCE [LARGE SCALE GENOMIC DNA]</scope>
    <source>
        <strain evidence="3">DH-2019</strain>
    </source>
</reference>
<gene>
    <name evidence="3" type="ORF">DH2020_035830</name>
</gene>
<dbReference type="InterPro" id="IPR045026">
    <property type="entry name" value="LIMYB"/>
</dbReference>
<comment type="caution">
    <text evidence="3">The sequence shown here is derived from an EMBL/GenBank/DDBJ whole genome shotgun (WGS) entry which is preliminary data.</text>
</comment>
<sequence length="259" mass="29472">MSPNWQLIQDDYIYDLEWMGVADNLFIEVLVDQQLIGNFKAECVNAHALLIAQDAINKEMNKSFTYGYIEERLRVLKKRYQVFYWVLRKHGVRYDEITNRVSAPDHVWDEILREDEFGLAYQEYGDPKWPELQQLFGSLSTNFPQPEIEIIKILFDGESDNIGNVDGLPKPPNDNGVINISSSRSSKDRSFWEYLEQFGPCASSGSEGSVNQPVKPRSPSPYPGPPFYHSPARVPRPPRPYVPSPNKSVDTSGSSAPLS</sequence>
<organism evidence="3 4">
    <name type="scientific">Rehmannia glutinosa</name>
    <name type="common">Chinese foxglove</name>
    <dbReference type="NCBI Taxonomy" id="99300"/>
    <lineage>
        <taxon>Eukaryota</taxon>
        <taxon>Viridiplantae</taxon>
        <taxon>Streptophyta</taxon>
        <taxon>Embryophyta</taxon>
        <taxon>Tracheophyta</taxon>
        <taxon>Spermatophyta</taxon>
        <taxon>Magnoliopsida</taxon>
        <taxon>eudicotyledons</taxon>
        <taxon>Gunneridae</taxon>
        <taxon>Pentapetalae</taxon>
        <taxon>asterids</taxon>
        <taxon>lamiids</taxon>
        <taxon>Lamiales</taxon>
        <taxon>Orobanchaceae</taxon>
        <taxon>Rehmannieae</taxon>
        <taxon>Rehmannia</taxon>
    </lineage>
</organism>
<protein>
    <recommendedName>
        <fullName evidence="2">Myb/SANT-like domain-containing protein</fullName>
    </recommendedName>
</protein>
<dbReference type="InterPro" id="IPR024752">
    <property type="entry name" value="Myb/SANT-like_dom"/>
</dbReference>
<evidence type="ECO:0000256" key="1">
    <source>
        <dbReference type="SAM" id="MobiDB-lite"/>
    </source>
</evidence>
<feature type="compositionally biased region" description="Polar residues" evidence="1">
    <location>
        <begin position="246"/>
        <end position="259"/>
    </location>
</feature>
<keyword evidence="4" id="KW-1185">Reference proteome</keyword>
<proteinExistence type="predicted"/>
<accession>A0ABR0V8W2</accession>
<dbReference type="Pfam" id="PF12776">
    <property type="entry name" value="Myb_DNA-bind_3"/>
    <property type="match status" value="1"/>
</dbReference>
<feature type="compositionally biased region" description="Polar residues" evidence="1">
    <location>
        <begin position="203"/>
        <end position="212"/>
    </location>
</feature>
<feature type="domain" description="Myb/SANT-like" evidence="2">
    <location>
        <begin position="17"/>
        <end position="110"/>
    </location>
</feature>
<dbReference type="Proteomes" id="UP001318860">
    <property type="component" value="Unassembled WGS sequence"/>
</dbReference>
<dbReference type="EMBL" id="JABTTQ020001578">
    <property type="protein sequence ID" value="KAK6130420.1"/>
    <property type="molecule type" value="Genomic_DNA"/>
</dbReference>
<evidence type="ECO:0000313" key="3">
    <source>
        <dbReference type="EMBL" id="KAK6130420.1"/>
    </source>
</evidence>
<dbReference type="PANTHER" id="PTHR47584:SF14">
    <property type="entry name" value="L10-INTERACTING MYB DOMAIN-CONTAINING PROTEIN-LIKE"/>
    <property type="match status" value="1"/>
</dbReference>
<name>A0ABR0V8W2_REHGL</name>